<dbReference type="EMBL" id="BQNB010017567">
    <property type="protein sequence ID" value="GJT64696.1"/>
    <property type="molecule type" value="Genomic_DNA"/>
</dbReference>
<comment type="caution">
    <text evidence="2">The sequence shown here is derived from an EMBL/GenBank/DDBJ whole genome shotgun (WGS) entry which is preliminary data.</text>
</comment>
<sequence length="670" mass="77437">MPTNLKIYDGSTKPDDHITRFVGVANQGEWEMPVWRMMFQQTLNGPTRGWFDCMPNGCIDSWANLHERFAERFTLRKKCSKDPMEVSKIIRRTNATLPDLKEHWTEEMGYIQGVPEVMQISAFMTNPKCSELARRFADRVPQKVTEMMQRVDDFVKSEEAYKSTELPKGEQPERRHEILFRGGRSPCLSHGIGHQKTNNYGRRDHYQPYVSPWVHDRRYDTYRHNNRRHDNRRQEVNNLRLDSLTKLPSEILATKLQLQLPPCPPTVAPPKRENLDRYYDYHDEKGHYTNDCYHLKRQLEAALKSGKLNHLVKDVRQRGNNRGRQLGNNNGRGRVINMIREGGDDRKRKYWRSQAKEWMNAPITFPPVSTDDVSDDPLIIEADVEGSVDSDLDRTSGFLWRAIDPHKESEVRGKVQRRQSLPKNNAEVHGSPYKLSAVTIPSQLATNDTPAVEEQTVLETFSNITPKNKAHYDTEKEAIHLILTGIGEDIYSTINACKTTHEMWIDIERLQHCEFLNKQDVKTKVNEIRAEKIARNANLLALVAAAQQYPNTYYQAPKPYKSYAPPSKQSSYTRSHVSTRHKDKDIAKPITPPSESASEEDSDLEQAQKDKDMESGDTNEELDEQELEAHYMYMAKIQEVHTTDSGPSFDAEPLEKVHSNDDYNVFTNER</sequence>
<evidence type="ECO:0000256" key="1">
    <source>
        <dbReference type="SAM" id="MobiDB-lite"/>
    </source>
</evidence>
<dbReference type="Proteomes" id="UP001151760">
    <property type="component" value="Unassembled WGS sequence"/>
</dbReference>
<dbReference type="PANTHER" id="PTHR33223:SF11">
    <property type="entry name" value="ELEMENT PROTEIN, PUTATIVE-RELATED"/>
    <property type="match status" value="1"/>
</dbReference>
<dbReference type="PANTHER" id="PTHR33223">
    <property type="entry name" value="CCHC-TYPE DOMAIN-CONTAINING PROTEIN"/>
    <property type="match status" value="1"/>
</dbReference>
<evidence type="ECO:0000313" key="3">
    <source>
        <dbReference type="Proteomes" id="UP001151760"/>
    </source>
</evidence>
<protein>
    <recommendedName>
        <fullName evidence="4">Retrotransposon gag domain-containing protein</fullName>
    </recommendedName>
</protein>
<feature type="compositionally biased region" description="Low complexity" evidence="1">
    <location>
        <begin position="557"/>
        <end position="572"/>
    </location>
</feature>
<name>A0ABQ5FN09_9ASTR</name>
<keyword evidence="3" id="KW-1185">Reference proteome</keyword>
<gene>
    <name evidence="2" type="ORF">Tco_1016176</name>
</gene>
<proteinExistence type="predicted"/>
<accession>A0ABQ5FN09</accession>
<evidence type="ECO:0000313" key="2">
    <source>
        <dbReference type="EMBL" id="GJT64696.1"/>
    </source>
</evidence>
<evidence type="ECO:0008006" key="4">
    <source>
        <dbReference type="Google" id="ProtNLM"/>
    </source>
</evidence>
<feature type="region of interest" description="Disordered" evidence="1">
    <location>
        <begin position="557"/>
        <end position="670"/>
    </location>
</feature>
<reference evidence="2" key="2">
    <citation type="submission" date="2022-01" db="EMBL/GenBank/DDBJ databases">
        <authorList>
            <person name="Yamashiro T."/>
            <person name="Shiraishi A."/>
            <person name="Satake H."/>
            <person name="Nakayama K."/>
        </authorList>
    </citation>
    <scope>NUCLEOTIDE SEQUENCE</scope>
</reference>
<feature type="compositionally biased region" description="Acidic residues" evidence="1">
    <location>
        <begin position="615"/>
        <end position="626"/>
    </location>
</feature>
<reference evidence="2" key="1">
    <citation type="journal article" date="2022" name="Int. J. Mol. Sci.">
        <title>Draft Genome of Tanacetum Coccineum: Genomic Comparison of Closely Related Tanacetum-Family Plants.</title>
        <authorList>
            <person name="Yamashiro T."/>
            <person name="Shiraishi A."/>
            <person name="Nakayama K."/>
            <person name="Satake H."/>
        </authorList>
    </citation>
    <scope>NUCLEOTIDE SEQUENCE</scope>
</reference>
<organism evidence="2 3">
    <name type="scientific">Tanacetum coccineum</name>
    <dbReference type="NCBI Taxonomy" id="301880"/>
    <lineage>
        <taxon>Eukaryota</taxon>
        <taxon>Viridiplantae</taxon>
        <taxon>Streptophyta</taxon>
        <taxon>Embryophyta</taxon>
        <taxon>Tracheophyta</taxon>
        <taxon>Spermatophyta</taxon>
        <taxon>Magnoliopsida</taxon>
        <taxon>eudicotyledons</taxon>
        <taxon>Gunneridae</taxon>
        <taxon>Pentapetalae</taxon>
        <taxon>asterids</taxon>
        <taxon>campanulids</taxon>
        <taxon>Asterales</taxon>
        <taxon>Asteraceae</taxon>
        <taxon>Asteroideae</taxon>
        <taxon>Anthemideae</taxon>
        <taxon>Anthemidinae</taxon>
        <taxon>Tanacetum</taxon>
    </lineage>
</organism>